<protein>
    <submittedName>
        <fullName evidence="3">Uncharacterized protein</fullName>
    </submittedName>
</protein>
<proteinExistence type="predicted"/>
<gene>
    <name evidence="2" type="ORF">UFOVP467_48</name>
    <name evidence="3" type="ORF">UFOVP657_63</name>
</gene>
<feature type="compositionally biased region" description="Polar residues" evidence="1">
    <location>
        <begin position="51"/>
        <end position="60"/>
    </location>
</feature>
<sequence length="334" mass="35823">MPQGNRPGDQRRADANAARAKGSTTRAVGTTRGETTGGSRSNVRGGMGPVGSSQPPSMGLSQSAINNASFIDYRRTPGDTARTTLDLAKYARPSMDARNATFHSQLRATDKQFDRNAYMDETRRILAPESVSFGKRPPVIKGSNTTTSPLSAKHNTAERGFSKLASDTRREHRQFQGQRPIEDEMTSANVDVAKAYANQHKDLGKETARDHMNTYVAKKTADMRSRVNQPGGEQIGNRNHVSENPPKSIGTQFKMNAPGLAKAGLAGLGAGVAVAGALNAQRIGSEALQTHRRGKAEDMGPVKGRMLTQENRFAGGEPRQSGKTHSSGTRVVGK</sequence>
<feature type="compositionally biased region" description="Low complexity" evidence="1">
    <location>
        <begin position="15"/>
        <end position="40"/>
    </location>
</feature>
<dbReference type="EMBL" id="LR796441">
    <property type="protein sequence ID" value="CAB4145004.1"/>
    <property type="molecule type" value="Genomic_DNA"/>
</dbReference>
<feature type="compositionally biased region" description="Polar residues" evidence="1">
    <location>
        <begin position="321"/>
        <end position="334"/>
    </location>
</feature>
<evidence type="ECO:0000256" key="1">
    <source>
        <dbReference type="SAM" id="MobiDB-lite"/>
    </source>
</evidence>
<reference evidence="3" key="1">
    <citation type="submission" date="2020-04" db="EMBL/GenBank/DDBJ databases">
        <authorList>
            <person name="Chiriac C."/>
            <person name="Salcher M."/>
            <person name="Ghai R."/>
            <person name="Kavagutti S V."/>
        </authorList>
    </citation>
    <scope>NUCLEOTIDE SEQUENCE</scope>
</reference>
<organism evidence="3">
    <name type="scientific">uncultured Caudovirales phage</name>
    <dbReference type="NCBI Taxonomy" id="2100421"/>
    <lineage>
        <taxon>Viruses</taxon>
        <taxon>Duplodnaviria</taxon>
        <taxon>Heunggongvirae</taxon>
        <taxon>Uroviricota</taxon>
        <taxon>Caudoviricetes</taxon>
        <taxon>Peduoviridae</taxon>
        <taxon>Maltschvirus</taxon>
        <taxon>Maltschvirus maltsch</taxon>
    </lineage>
</organism>
<feature type="region of interest" description="Disordered" evidence="1">
    <location>
        <begin position="1"/>
        <end position="60"/>
    </location>
</feature>
<name>A0A6J5NCE1_9CAUD</name>
<feature type="region of interest" description="Disordered" evidence="1">
    <location>
        <begin position="288"/>
        <end position="334"/>
    </location>
</feature>
<evidence type="ECO:0000313" key="2">
    <source>
        <dbReference type="EMBL" id="CAB4145004.1"/>
    </source>
</evidence>
<accession>A0A6J5NCE1</accession>
<evidence type="ECO:0000313" key="3">
    <source>
        <dbReference type="EMBL" id="CAB4156487.1"/>
    </source>
</evidence>
<dbReference type="EMBL" id="LR796634">
    <property type="protein sequence ID" value="CAB4156487.1"/>
    <property type="molecule type" value="Genomic_DNA"/>
</dbReference>